<dbReference type="EMBL" id="SOYY01000016">
    <property type="protein sequence ID" value="KAA0710241.1"/>
    <property type="molecule type" value="Genomic_DNA"/>
</dbReference>
<dbReference type="InterPro" id="IPR014710">
    <property type="entry name" value="RmlC-like_jellyroll"/>
</dbReference>
<evidence type="ECO:0000256" key="23">
    <source>
        <dbReference type="SAM" id="Phobius"/>
    </source>
</evidence>
<evidence type="ECO:0000256" key="2">
    <source>
        <dbReference type="ARBA" id="ARBA00011552"/>
    </source>
</evidence>
<organism evidence="27 28">
    <name type="scientific">Triplophysa tibetana</name>
    <dbReference type="NCBI Taxonomy" id="1572043"/>
    <lineage>
        <taxon>Eukaryota</taxon>
        <taxon>Metazoa</taxon>
        <taxon>Chordata</taxon>
        <taxon>Craniata</taxon>
        <taxon>Vertebrata</taxon>
        <taxon>Euteleostomi</taxon>
        <taxon>Actinopterygii</taxon>
        <taxon>Neopterygii</taxon>
        <taxon>Teleostei</taxon>
        <taxon>Ostariophysi</taxon>
        <taxon>Cypriniformes</taxon>
        <taxon>Nemacheilidae</taxon>
        <taxon>Triplophysa</taxon>
    </lineage>
</organism>
<dbReference type="SUPFAM" id="SSF55785">
    <property type="entry name" value="PYP-like sensor domain (PAS domain)"/>
    <property type="match status" value="1"/>
</dbReference>
<accession>A0A5A9NMU4</accession>
<feature type="compositionally biased region" description="Polar residues" evidence="22">
    <location>
        <begin position="804"/>
        <end position="816"/>
    </location>
</feature>
<evidence type="ECO:0000256" key="8">
    <source>
        <dbReference type="ARBA" id="ARBA00022958"/>
    </source>
</evidence>
<evidence type="ECO:0000256" key="15">
    <source>
        <dbReference type="ARBA" id="ARBA00058898"/>
    </source>
</evidence>
<keyword evidence="12" id="KW-0325">Glycoprotein</keyword>
<protein>
    <recommendedName>
        <fullName evidence="17">Voltage-gated delayed rectifier potassium channel KCNH4</fullName>
    </recommendedName>
    <alternativeName>
        <fullName evidence="21">Brain-specific eag-like channel 2</fullName>
    </alternativeName>
    <alternativeName>
        <fullName evidence="19">Ether-a-go-go-like potassium channel 1</fullName>
    </alternativeName>
    <alternativeName>
        <fullName evidence="18">Potassium voltage-gated channel subfamily H member 4</fullName>
    </alternativeName>
    <alternativeName>
        <fullName evidence="20">Voltage-gated potassium channel subunit Kv12.3</fullName>
    </alternativeName>
</protein>
<comment type="subunit">
    <text evidence="2">The potassium channel is probably composed of a homo- or heterotetrameric complex of pore-forming alpha subunits that can associate with modulating beta subunits.</text>
</comment>
<dbReference type="Pfam" id="PF00027">
    <property type="entry name" value="cNMP_binding"/>
    <property type="match status" value="1"/>
</dbReference>
<dbReference type="Gene3D" id="3.30.450.20">
    <property type="entry name" value="PAS domain"/>
    <property type="match status" value="1"/>
</dbReference>
<dbReference type="AlphaFoldDB" id="A0A5A9NMU4"/>
<keyword evidence="9 23" id="KW-1133">Transmembrane helix</keyword>
<comment type="subcellular location">
    <subcellularLocation>
        <location evidence="1">Membrane</location>
        <topology evidence="1">Multi-pass membrane protein</topology>
    </subcellularLocation>
</comment>
<comment type="catalytic activity">
    <reaction evidence="14">
        <text>K(+)(in) = K(+)(out)</text>
        <dbReference type="Rhea" id="RHEA:29463"/>
        <dbReference type="ChEBI" id="CHEBI:29103"/>
    </reaction>
</comment>
<evidence type="ECO:0000256" key="16">
    <source>
        <dbReference type="ARBA" id="ARBA00061598"/>
    </source>
</evidence>
<evidence type="ECO:0000256" key="6">
    <source>
        <dbReference type="ARBA" id="ARBA00022826"/>
    </source>
</evidence>
<evidence type="ECO:0000256" key="17">
    <source>
        <dbReference type="ARBA" id="ARBA00074373"/>
    </source>
</evidence>
<evidence type="ECO:0000259" key="26">
    <source>
        <dbReference type="PROSITE" id="PS50113"/>
    </source>
</evidence>
<evidence type="ECO:0000259" key="25">
    <source>
        <dbReference type="PROSITE" id="PS50112"/>
    </source>
</evidence>
<dbReference type="Pfam" id="PF13426">
    <property type="entry name" value="PAS_9"/>
    <property type="match status" value="1"/>
</dbReference>
<dbReference type="PROSITE" id="PS50113">
    <property type="entry name" value="PAC"/>
    <property type="match status" value="1"/>
</dbReference>
<evidence type="ECO:0000256" key="12">
    <source>
        <dbReference type="ARBA" id="ARBA00023180"/>
    </source>
</evidence>
<dbReference type="InterPro" id="IPR018490">
    <property type="entry name" value="cNMP-bd_dom_sf"/>
</dbReference>
<sequence>MPVMKGLLAPQNTFLDTIATRFDGTHSNFILANAQVSKGFPIVYCSDGFCELTGFVRTEVMQQSCACKFLYGPETSEHIILHVDAALEERSSVFWCLLDIVPIKNEKGDVVLFLASFKDITDTKAKSILEEKKEECRREKVKGGSPFGSTRLRSSTVLYQISGHLHSRQKQSKIKINKSVFGDPPALPEYKVADAKKSRFILLHFSTFKAGWDWLILLATFYVAVTVPYNVCFIGDQDLNRSTTVTDIAVEILFIIDIVFSFRTTYVSKSGQVIFDARQICIHYMTTWFIIDLVAALPFDLLYAFKVSVVSVVHLLKTVRLLRLLRLLQKMDRYSQHSTVVLTLLMSMFALLGHWMACIWYIIGKKEVESNADTWDIGWLHELGKRLESPYEEVGTGAVNGTVSNGPSLRSIYIAALYFTLSSLTSVGFGNVSANTDAEKIFSICTMLIGEYSITCIILLCINVQYVCAIVSLAALMHALVFGNVTAIIQRMYSRWSSYHTRTKDLKDFIRVHHLPQSLKQRMLEYFQTTWSVNNGIDSNELLKDFPDELRSDIAMHLNKEILELSVFSALSRGCLRSLSLHIKTWFCAPGEYLLRQGDALQALFFVCSGSMEVLKDNMVLAILGKGDLIGANMSMGDLVIKTNADVKALTYCDLQCINLRGLYEVLDLYPEYSHRFVQDITQDLTYNLREGQETQNAIKFCNEIAQRPFELVHLHVPGDIQNVQQDHGHAARCKDAKSITKTTIDQKRFSVSLYDNRLKIIIWYFKAGSKLEGRGNGDLIQRYPPIAEQPDDLDDEEDKQKQYLSGGTKQKTYTQKNDHQTSKKLHIQHNAVPKPDLANLSPRVVDGTEDNGGAENSHTFIFSSGHQQTISTPTNNTTSAGDLAAKSEETRGQLRHLHQEVNSLGREVAELGRVMRSLAFLLESMMASQTPAVCTSTFTSGHPSPHVPFQGQGSSWASPPIPSPMHPGIRPGGLMSLRPQEQQRPNLSPGSSAGSFPVALSASPHTDRSKEPLLAYHSTARTRSQSLETPILDHHRHILYTPGTLPRAGQTSVGDGQDFRSLGL</sequence>
<evidence type="ECO:0000256" key="7">
    <source>
        <dbReference type="ARBA" id="ARBA00022882"/>
    </source>
</evidence>
<feature type="transmembrane region" description="Helical" evidence="23">
    <location>
        <begin position="248"/>
        <end position="268"/>
    </location>
</feature>
<dbReference type="InterPro" id="IPR000700">
    <property type="entry name" value="PAS-assoc_C"/>
</dbReference>
<dbReference type="SMART" id="SM00100">
    <property type="entry name" value="cNMP"/>
    <property type="match status" value="1"/>
</dbReference>
<feature type="region of interest" description="Disordered" evidence="22">
    <location>
        <begin position="966"/>
        <end position="1010"/>
    </location>
</feature>
<evidence type="ECO:0000256" key="19">
    <source>
        <dbReference type="ARBA" id="ARBA00076367"/>
    </source>
</evidence>
<keyword evidence="11 23" id="KW-0472">Membrane</keyword>
<keyword evidence="7" id="KW-0851">Voltage-gated channel</keyword>
<feature type="transmembrane region" description="Helical" evidence="23">
    <location>
        <begin position="214"/>
        <end position="236"/>
    </location>
</feature>
<dbReference type="Gene3D" id="2.60.120.10">
    <property type="entry name" value="Jelly Rolls"/>
    <property type="match status" value="1"/>
</dbReference>
<evidence type="ECO:0000256" key="10">
    <source>
        <dbReference type="ARBA" id="ARBA00023065"/>
    </source>
</evidence>
<gene>
    <name evidence="27" type="ORF">E1301_Tti016921</name>
</gene>
<dbReference type="Gene3D" id="1.10.287.70">
    <property type="match status" value="1"/>
</dbReference>
<feature type="domain" description="Cyclic nucleotide-binding" evidence="24">
    <location>
        <begin position="567"/>
        <end position="684"/>
    </location>
</feature>
<feature type="domain" description="PAC" evidence="26">
    <location>
        <begin position="74"/>
        <end position="132"/>
    </location>
</feature>
<dbReference type="PROSITE" id="PS50042">
    <property type="entry name" value="CNMP_BINDING_3"/>
    <property type="match status" value="1"/>
</dbReference>
<dbReference type="CDD" id="cd00038">
    <property type="entry name" value="CAP_ED"/>
    <property type="match status" value="1"/>
</dbReference>
<evidence type="ECO:0000256" key="11">
    <source>
        <dbReference type="ARBA" id="ARBA00023136"/>
    </source>
</evidence>
<feature type="transmembrane region" description="Helical" evidence="23">
    <location>
        <begin position="340"/>
        <end position="363"/>
    </location>
</feature>
<keyword evidence="8" id="KW-0630">Potassium</keyword>
<feature type="domain" description="PAS" evidence="25">
    <location>
        <begin position="38"/>
        <end position="90"/>
    </location>
</feature>
<keyword evidence="4" id="KW-0633">Potassium transport</keyword>
<dbReference type="InterPro" id="IPR035965">
    <property type="entry name" value="PAS-like_dom_sf"/>
</dbReference>
<evidence type="ECO:0000256" key="14">
    <source>
        <dbReference type="ARBA" id="ARBA00034430"/>
    </source>
</evidence>
<dbReference type="FunFam" id="3.30.450.20:FF:000001">
    <property type="entry name" value="Potassium voltage-gated channel subfamily H member 7"/>
    <property type="match status" value="1"/>
</dbReference>
<dbReference type="InterPro" id="IPR050818">
    <property type="entry name" value="KCNH_animal-type"/>
</dbReference>
<dbReference type="FunFam" id="1.10.1200.260:FF:000002">
    <property type="entry name" value="Potassium voltage-gated channel subfamily H member 8"/>
    <property type="match status" value="1"/>
</dbReference>
<dbReference type="InterPro" id="IPR003938">
    <property type="entry name" value="K_chnl_volt-dep_EAG/ELK/ERG"/>
</dbReference>
<dbReference type="Pfam" id="PF00520">
    <property type="entry name" value="Ion_trans"/>
    <property type="match status" value="1"/>
</dbReference>
<dbReference type="Gene3D" id="1.10.1200.260">
    <property type="match status" value="1"/>
</dbReference>
<feature type="region of interest" description="Disordered" evidence="22">
    <location>
        <begin position="777"/>
        <end position="887"/>
    </location>
</feature>
<dbReference type="GO" id="GO:0005886">
    <property type="term" value="C:plasma membrane"/>
    <property type="evidence" value="ECO:0007669"/>
    <property type="project" value="TreeGrafter"/>
</dbReference>
<evidence type="ECO:0000256" key="22">
    <source>
        <dbReference type="SAM" id="MobiDB-lite"/>
    </source>
</evidence>
<dbReference type="PRINTS" id="PR01465">
    <property type="entry name" value="ELKCHANNEL"/>
</dbReference>
<reference evidence="27 28" key="1">
    <citation type="journal article" date="2019" name="Mol. Ecol. Resour.">
        <title>Chromosome-level genome assembly of Triplophysa tibetana, a fish adapted to the harsh high-altitude environment of the Tibetan Plateau.</title>
        <authorList>
            <person name="Yang X."/>
            <person name="Liu H."/>
            <person name="Ma Z."/>
            <person name="Zou Y."/>
            <person name="Zou M."/>
            <person name="Mao Y."/>
            <person name="Li X."/>
            <person name="Wang H."/>
            <person name="Chen T."/>
            <person name="Wang W."/>
            <person name="Yang R."/>
        </authorList>
    </citation>
    <scope>NUCLEOTIDE SEQUENCE [LARGE SCALE GENOMIC DNA]</scope>
    <source>
        <strain evidence="27">TTIB1903HZAU</strain>
        <tissue evidence="27">Muscle</tissue>
    </source>
</reference>
<evidence type="ECO:0000256" key="20">
    <source>
        <dbReference type="ARBA" id="ARBA00082973"/>
    </source>
</evidence>
<comment type="caution">
    <text evidence="27">The sequence shown here is derived from an EMBL/GenBank/DDBJ whole genome shotgun (WGS) entry which is preliminary data.</text>
</comment>
<evidence type="ECO:0000256" key="3">
    <source>
        <dbReference type="ARBA" id="ARBA00022448"/>
    </source>
</evidence>
<dbReference type="SUPFAM" id="SSF81324">
    <property type="entry name" value="Voltage-gated potassium channels"/>
    <property type="match status" value="1"/>
</dbReference>
<keyword evidence="13" id="KW-0407">Ion channel</keyword>
<evidence type="ECO:0000256" key="21">
    <source>
        <dbReference type="ARBA" id="ARBA00083198"/>
    </source>
</evidence>
<evidence type="ECO:0000313" key="27">
    <source>
        <dbReference type="EMBL" id="KAA0710241.1"/>
    </source>
</evidence>
<name>A0A5A9NMU4_9TELE</name>
<feature type="region of interest" description="Disordered" evidence="22">
    <location>
        <begin position="1043"/>
        <end position="1065"/>
    </location>
</feature>
<dbReference type="InterPro" id="IPR005821">
    <property type="entry name" value="Ion_trans_dom"/>
</dbReference>
<dbReference type="Proteomes" id="UP000324632">
    <property type="component" value="Chromosome 16"/>
</dbReference>
<evidence type="ECO:0000256" key="5">
    <source>
        <dbReference type="ARBA" id="ARBA00022692"/>
    </source>
</evidence>
<evidence type="ECO:0000313" key="28">
    <source>
        <dbReference type="Proteomes" id="UP000324632"/>
    </source>
</evidence>
<dbReference type="FunFam" id="2.60.120.10:FF:000014">
    <property type="entry name" value="Potassium voltage-gated channel, subfamily H (Eag-related), member 4"/>
    <property type="match status" value="1"/>
</dbReference>
<evidence type="ECO:0000256" key="9">
    <source>
        <dbReference type="ARBA" id="ARBA00022989"/>
    </source>
</evidence>
<proteinExistence type="inferred from homology"/>
<evidence type="ECO:0000256" key="4">
    <source>
        <dbReference type="ARBA" id="ARBA00022538"/>
    </source>
</evidence>
<keyword evidence="5 23" id="KW-0812">Transmembrane</keyword>
<dbReference type="InterPro" id="IPR003950">
    <property type="entry name" value="K_chnl_volt-dep_ELK"/>
</dbReference>
<feature type="transmembrane region" description="Helical" evidence="23">
    <location>
        <begin position="411"/>
        <end position="429"/>
    </location>
</feature>
<keyword evidence="10" id="KW-0406">Ion transport</keyword>
<comment type="function">
    <text evidence="15">Pore-forming (alpha) subunit of a voltage-gated delayed rectifier. Activates at more negative voltages, exhibits fast prepulse-independent activation kinetics and deactivates much more slowly, but shows no inactivation.</text>
</comment>
<dbReference type="PRINTS" id="PR01463">
    <property type="entry name" value="EAGCHANLFMLY"/>
</dbReference>
<feature type="compositionally biased region" description="Polar residues" evidence="22">
    <location>
        <begin position="980"/>
        <end position="995"/>
    </location>
</feature>
<evidence type="ECO:0000256" key="13">
    <source>
        <dbReference type="ARBA" id="ARBA00023303"/>
    </source>
</evidence>
<feature type="transmembrane region" description="Helical" evidence="23">
    <location>
        <begin position="303"/>
        <end position="319"/>
    </location>
</feature>
<evidence type="ECO:0000259" key="24">
    <source>
        <dbReference type="PROSITE" id="PS50042"/>
    </source>
</evidence>
<dbReference type="InterPro" id="IPR000595">
    <property type="entry name" value="cNMP-bd_dom"/>
</dbReference>
<feature type="compositionally biased region" description="Polar residues" evidence="22">
    <location>
        <begin position="855"/>
        <end position="881"/>
    </location>
</feature>
<comment type="similarity">
    <text evidence="16">Belongs to the potassium channel family. H (Eag) (TC 1.A.1.20) subfamily. Kv12.3/KCNH4 sub-subfamily.</text>
</comment>
<dbReference type="GO" id="GO:0005249">
    <property type="term" value="F:voltage-gated potassium channel activity"/>
    <property type="evidence" value="ECO:0007669"/>
    <property type="project" value="InterPro"/>
</dbReference>
<dbReference type="GO" id="GO:0042391">
    <property type="term" value="P:regulation of membrane potential"/>
    <property type="evidence" value="ECO:0007669"/>
    <property type="project" value="TreeGrafter"/>
</dbReference>
<dbReference type="InterPro" id="IPR000014">
    <property type="entry name" value="PAS"/>
</dbReference>
<evidence type="ECO:0000256" key="1">
    <source>
        <dbReference type="ARBA" id="ARBA00004141"/>
    </source>
</evidence>
<dbReference type="PROSITE" id="PS50112">
    <property type="entry name" value="PAS"/>
    <property type="match status" value="1"/>
</dbReference>
<keyword evidence="6" id="KW-0631">Potassium channel</keyword>
<dbReference type="CDD" id="cd00130">
    <property type="entry name" value="PAS"/>
    <property type="match status" value="1"/>
</dbReference>
<evidence type="ECO:0000256" key="18">
    <source>
        <dbReference type="ARBA" id="ARBA00075970"/>
    </source>
</evidence>
<dbReference type="SUPFAM" id="SSF51206">
    <property type="entry name" value="cAMP-binding domain-like"/>
    <property type="match status" value="1"/>
</dbReference>
<dbReference type="PANTHER" id="PTHR10217">
    <property type="entry name" value="VOLTAGE AND LIGAND GATED POTASSIUM CHANNEL"/>
    <property type="match status" value="1"/>
</dbReference>
<keyword evidence="28" id="KW-1185">Reference proteome</keyword>
<dbReference type="PANTHER" id="PTHR10217:SF380">
    <property type="entry name" value="POTASSIUM VOLTAGE-GATED CHANNEL SUBFAMILY H MEMBER 8"/>
    <property type="match status" value="1"/>
</dbReference>
<dbReference type="GO" id="GO:0034702">
    <property type="term" value="C:monoatomic ion channel complex"/>
    <property type="evidence" value="ECO:0007669"/>
    <property type="project" value="UniProtKB-KW"/>
</dbReference>
<keyword evidence="3" id="KW-0813">Transport</keyword>